<comment type="caution">
    <text evidence="1">The sequence shown here is derived from an EMBL/GenBank/DDBJ whole genome shotgun (WGS) entry which is preliminary data.</text>
</comment>
<gene>
    <name evidence="1" type="ORF">ANCCAN_04841</name>
</gene>
<accession>A0A368GXL8</accession>
<keyword evidence="2" id="KW-1185">Reference proteome</keyword>
<dbReference type="EMBL" id="JOJR01000038">
    <property type="protein sequence ID" value="RCN49096.1"/>
    <property type="molecule type" value="Genomic_DNA"/>
</dbReference>
<name>A0A368GXL8_ANCCA</name>
<protein>
    <submittedName>
        <fullName evidence="1">Uncharacterized protein</fullName>
    </submittedName>
</protein>
<dbReference type="Proteomes" id="UP000252519">
    <property type="component" value="Unassembled WGS sequence"/>
</dbReference>
<dbReference type="AlphaFoldDB" id="A0A368GXL8"/>
<reference evidence="1 2" key="1">
    <citation type="submission" date="2014-10" db="EMBL/GenBank/DDBJ databases">
        <title>Draft genome of the hookworm Ancylostoma caninum.</title>
        <authorList>
            <person name="Mitreva M."/>
        </authorList>
    </citation>
    <scope>NUCLEOTIDE SEQUENCE [LARGE SCALE GENOMIC DNA]</scope>
    <source>
        <strain evidence="1 2">Baltimore</strain>
    </source>
</reference>
<evidence type="ECO:0000313" key="1">
    <source>
        <dbReference type="EMBL" id="RCN49096.1"/>
    </source>
</evidence>
<sequence>MGENTTSSDKNHDMYKPRNFEEVYRDKATYKAFFKQQQKIARGDRERALDDNIADVAAADFAYLVKY</sequence>
<organism evidence="1 2">
    <name type="scientific">Ancylostoma caninum</name>
    <name type="common">Dog hookworm</name>
    <dbReference type="NCBI Taxonomy" id="29170"/>
    <lineage>
        <taxon>Eukaryota</taxon>
        <taxon>Metazoa</taxon>
        <taxon>Ecdysozoa</taxon>
        <taxon>Nematoda</taxon>
        <taxon>Chromadorea</taxon>
        <taxon>Rhabditida</taxon>
        <taxon>Rhabditina</taxon>
        <taxon>Rhabditomorpha</taxon>
        <taxon>Strongyloidea</taxon>
        <taxon>Ancylostomatidae</taxon>
        <taxon>Ancylostomatinae</taxon>
        <taxon>Ancylostoma</taxon>
    </lineage>
</organism>
<dbReference type="OrthoDB" id="10479080at2759"/>
<proteinExistence type="predicted"/>
<evidence type="ECO:0000313" key="2">
    <source>
        <dbReference type="Proteomes" id="UP000252519"/>
    </source>
</evidence>